<sequence length="268" mass="29178">MEKNTLSLRNLGRSFGPTRAVDGVSLDIAAGEFVGVIGRSGAGKSTLLRLINRLIDPTDGSVHFGERQITSLNGRALRQWRRECAMIFQQFNLIERLDVLTNVLVGRISSHGFASSMAMRFSDAERALAIRALDRLDLAPQALQRAGTLSGGQQQRVAIARALLQEPRILLADEPIASLDPGNAMRVMEALRTINIEDGITVIVNLHTLDTARAYCDRIVAMRSGLVMFDGSARNLTDEVVRDIYGSSGLTEFNESITSTSIRSAVPA</sequence>
<dbReference type="GO" id="GO:0005524">
    <property type="term" value="F:ATP binding"/>
    <property type="evidence" value="ECO:0007669"/>
    <property type="project" value="UniProtKB-KW"/>
</dbReference>
<dbReference type="GO" id="GO:0016020">
    <property type="term" value="C:membrane"/>
    <property type="evidence" value="ECO:0007669"/>
    <property type="project" value="InterPro"/>
</dbReference>
<dbReference type="CDD" id="cd03256">
    <property type="entry name" value="ABC_PhnC_transporter"/>
    <property type="match status" value="1"/>
</dbReference>
<feature type="domain" description="ABC transporter" evidence="7">
    <location>
        <begin position="6"/>
        <end position="249"/>
    </location>
</feature>
<keyword evidence="9" id="KW-1185">Reference proteome</keyword>
<dbReference type="SUPFAM" id="SSF52540">
    <property type="entry name" value="P-loop containing nucleoside triphosphate hydrolases"/>
    <property type="match status" value="1"/>
</dbReference>
<reference evidence="8 9" key="1">
    <citation type="submission" date="2019-11" db="EMBL/GenBank/DDBJ databases">
        <authorList>
            <person name="Dong K."/>
        </authorList>
    </citation>
    <scope>NUCLEOTIDE SEQUENCE [LARGE SCALE GENOMIC DNA]</scope>
    <source>
        <strain evidence="8 9">DK608</strain>
    </source>
</reference>
<evidence type="ECO:0000313" key="9">
    <source>
        <dbReference type="Proteomes" id="UP000478740"/>
    </source>
</evidence>
<dbReference type="SMART" id="SM00382">
    <property type="entry name" value="AAA"/>
    <property type="match status" value="1"/>
</dbReference>
<protein>
    <submittedName>
        <fullName evidence="8">Phosphonate ABC transporter ATP-binding protein</fullName>
    </submittedName>
</protein>
<dbReference type="GO" id="GO:0016887">
    <property type="term" value="F:ATP hydrolysis activity"/>
    <property type="evidence" value="ECO:0007669"/>
    <property type="project" value="InterPro"/>
</dbReference>
<dbReference type="PANTHER" id="PTHR43166:SF6">
    <property type="entry name" value="PHOSPHONATES IMPORT ATP-BINDING PROTEIN PHNC"/>
    <property type="match status" value="1"/>
</dbReference>
<dbReference type="AlphaFoldDB" id="A0A6L6J097"/>
<comment type="caution">
    <text evidence="8">The sequence shown here is derived from an EMBL/GenBank/DDBJ whole genome shotgun (WGS) entry which is preliminary data.</text>
</comment>
<dbReference type="EMBL" id="WMII01000019">
    <property type="protein sequence ID" value="MTH65973.1"/>
    <property type="molecule type" value="Genomic_DNA"/>
</dbReference>
<name>A0A6L6J097_9RHOB</name>
<dbReference type="InterPro" id="IPR017871">
    <property type="entry name" value="ABC_transporter-like_CS"/>
</dbReference>
<evidence type="ECO:0000256" key="4">
    <source>
        <dbReference type="ARBA" id="ARBA00022840"/>
    </source>
</evidence>
<evidence type="ECO:0000256" key="6">
    <source>
        <dbReference type="ARBA" id="ARBA00023136"/>
    </source>
</evidence>
<dbReference type="InterPro" id="IPR003439">
    <property type="entry name" value="ABC_transporter-like_ATP-bd"/>
</dbReference>
<dbReference type="PROSITE" id="PS00211">
    <property type="entry name" value="ABC_TRANSPORTER_1"/>
    <property type="match status" value="1"/>
</dbReference>
<evidence type="ECO:0000256" key="5">
    <source>
        <dbReference type="ARBA" id="ARBA00022967"/>
    </source>
</evidence>
<dbReference type="InterPro" id="IPR003593">
    <property type="entry name" value="AAA+_ATPase"/>
</dbReference>
<gene>
    <name evidence="8" type="primary">phnC</name>
    <name evidence="8" type="ORF">GL284_17035</name>
</gene>
<dbReference type="NCBIfam" id="TIGR02315">
    <property type="entry name" value="ABC_phnC"/>
    <property type="match status" value="1"/>
</dbReference>
<dbReference type="RefSeq" id="WP_024899728.1">
    <property type="nucleotide sequence ID" value="NZ_WMIH01000021.1"/>
</dbReference>
<evidence type="ECO:0000259" key="7">
    <source>
        <dbReference type="PROSITE" id="PS50893"/>
    </source>
</evidence>
<dbReference type="PROSITE" id="PS50893">
    <property type="entry name" value="ABC_TRANSPORTER_2"/>
    <property type="match status" value="1"/>
</dbReference>
<dbReference type="Pfam" id="PF00005">
    <property type="entry name" value="ABC_tran"/>
    <property type="match status" value="1"/>
</dbReference>
<keyword evidence="1" id="KW-0813">Transport</keyword>
<accession>A0A6L6J097</accession>
<keyword evidence="4 8" id="KW-0067">ATP-binding</keyword>
<dbReference type="InterPro" id="IPR027417">
    <property type="entry name" value="P-loop_NTPase"/>
</dbReference>
<keyword evidence="3" id="KW-0547">Nucleotide-binding</keyword>
<evidence type="ECO:0000313" key="8">
    <source>
        <dbReference type="EMBL" id="MTH65973.1"/>
    </source>
</evidence>
<dbReference type="Gene3D" id="3.40.50.300">
    <property type="entry name" value="P-loop containing nucleotide triphosphate hydrolases"/>
    <property type="match status" value="1"/>
</dbReference>
<evidence type="ECO:0000256" key="3">
    <source>
        <dbReference type="ARBA" id="ARBA00022741"/>
    </source>
</evidence>
<dbReference type="InterPro" id="IPR012693">
    <property type="entry name" value="ABC_transpr_PhnC"/>
</dbReference>
<evidence type="ECO:0000256" key="1">
    <source>
        <dbReference type="ARBA" id="ARBA00022448"/>
    </source>
</evidence>
<dbReference type="Proteomes" id="UP000478740">
    <property type="component" value="Unassembled WGS sequence"/>
</dbReference>
<dbReference type="PANTHER" id="PTHR43166">
    <property type="entry name" value="AMINO ACID IMPORT ATP-BINDING PROTEIN"/>
    <property type="match status" value="1"/>
</dbReference>
<proteinExistence type="predicted"/>
<keyword evidence="2" id="KW-1003">Cell membrane</keyword>
<dbReference type="GO" id="GO:0015416">
    <property type="term" value="F:ABC-type phosphonate transporter activity"/>
    <property type="evidence" value="ECO:0007669"/>
    <property type="project" value="InterPro"/>
</dbReference>
<dbReference type="InterPro" id="IPR050086">
    <property type="entry name" value="MetN_ABC_transporter-like"/>
</dbReference>
<evidence type="ECO:0000256" key="2">
    <source>
        <dbReference type="ARBA" id="ARBA00022475"/>
    </source>
</evidence>
<keyword evidence="6" id="KW-0472">Membrane</keyword>
<organism evidence="8 9">
    <name type="scientific">Paracoccus shanxieyensis</name>
    <dbReference type="NCBI Taxonomy" id="2675752"/>
    <lineage>
        <taxon>Bacteria</taxon>
        <taxon>Pseudomonadati</taxon>
        <taxon>Pseudomonadota</taxon>
        <taxon>Alphaproteobacteria</taxon>
        <taxon>Rhodobacterales</taxon>
        <taxon>Paracoccaceae</taxon>
        <taxon>Paracoccus</taxon>
    </lineage>
</organism>
<keyword evidence="5" id="KW-1278">Translocase</keyword>